<feature type="repeat" description="PPR" evidence="3">
    <location>
        <begin position="279"/>
        <end position="313"/>
    </location>
</feature>
<evidence type="ECO:0000313" key="4">
    <source>
        <dbReference type="EMBL" id="KAK8991221.1"/>
    </source>
</evidence>
<dbReference type="Proteomes" id="UP001396334">
    <property type="component" value="Unassembled WGS sequence"/>
</dbReference>
<dbReference type="NCBIfam" id="TIGR00756">
    <property type="entry name" value="PPR"/>
    <property type="match status" value="4"/>
</dbReference>
<evidence type="ECO:0000313" key="5">
    <source>
        <dbReference type="Proteomes" id="UP001396334"/>
    </source>
</evidence>
<keyword evidence="5" id="KW-1185">Reference proteome</keyword>
<dbReference type="Gene3D" id="1.25.40.10">
    <property type="entry name" value="Tetratricopeptide repeat domain"/>
    <property type="match status" value="4"/>
</dbReference>
<sequence length="622" mass="70667">MMNSRRFLLQNIHRLQKLFFSDQSWLSKKENTLVKWPSSSSSSSPSSTNTKAYPIPTPGFSQDKFSIISNLFKNTAITSGSSLESALDQTGIDPDSGLVQAIFEHFDSSPKLLRGLFLWAEKKPGFESSATLFDSMINVLGKAREFEDAWSLVLDRIGDGKKDSTLVSANTFAILIRRYARAGMPKPAIRTFEFACSLDQICNSDLKTNLFVIMLDSLCKEGDVRVAFECLCRRKETDLGWVPSSKVYNILLNGWFRSRNLEYAERFWLDMKKAGISPSVVTYGILIEGYCMMHRVDRAMELIDEMKGASIKPNARVYSPIIDALGEAGRLKEASGMMERVLLCESGPDVSMYNSLVKGYCKAGDLVGAAKILKTMISRGFIPTATIYNCFFRYFSQSGKIEEAMNLYTKMIRSGHNPDRLTFRLLLKMLCEEKRFDFAIQVGKEMRVRGYDRDLATSTMLIHLLCEMQRFEDAFAEFENLIRRGMAPRYLTFQRMNEELKKSGMTEMARKLRDMMSSIHSSNKLADNCVGDEDSSQARRKSIIRKAEAMSDMLKTCKNPRELVKHRTLSENAVSRAGRRLVSSIVESDSVVKWCRSTYSRQWIYWGDSMAIDQMRIASRCG</sequence>
<protein>
    <recommendedName>
        <fullName evidence="6">Pentatricopeptide repeat-containing protein</fullName>
    </recommendedName>
</protein>
<gene>
    <name evidence="4" type="ORF">V6N11_062240</name>
</gene>
<reference evidence="4 5" key="1">
    <citation type="journal article" date="2024" name="G3 (Bethesda)">
        <title>Genome assembly of Hibiscus sabdariffa L. provides insights into metabolisms of medicinal natural products.</title>
        <authorList>
            <person name="Kim T."/>
        </authorList>
    </citation>
    <scope>NUCLEOTIDE SEQUENCE [LARGE SCALE GENOMIC DNA]</scope>
    <source>
        <strain evidence="4">TK-2024</strain>
        <tissue evidence="4">Old leaves</tissue>
    </source>
</reference>
<keyword evidence="2" id="KW-0677">Repeat</keyword>
<evidence type="ECO:0000256" key="3">
    <source>
        <dbReference type="PROSITE-ProRule" id="PRU00708"/>
    </source>
</evidence>
<proteinExistence type="inferred from homology"/>
<evidence type="ECO:0000256" key="2">
    <source>
        <dbReference type="ARBA" id="ARBA00022737"/>
    </source>
</evidence>
<dbReference type="SUPFAM" id="SSF81901">
    <property type="entry name" value="HCP-like"/>
    <property type="match status" value="1"/>
</dbReference>
<comment type="caution">
    <text evidence="4">The sequence shown here is derived from an EMBL/GenBank/DDBJ whole genome shotgun (WGS) entry which is preliminary data.</text>
</comment>
<feature type="repeat" description="PPR" evidence="3">
    <location>
        <begin position="454"/>
        <end position="488"/>
    </location>
</feature>
<accession>A0ABR2PS06</accession>
<dbReference type="PANTHER" id="PTHR47447:SF28">
    <property type="entry name" value="PENTACOTRIPEPTIDE-REPEAT REGION OF PRORP DOMAIN-CONTAINING PROTEIN"/>
    <property type="match status" value="1"/>
</dbReference>
<dbReference type="Pfam" id="PF01535">
    <property type="entry name" value="PPR"/>
    <property type="match status" value="2"/>
</dbReference>
<comment type="similarity">
    <text evidence="1">Belongs to the PPR family. P subfamily.</text>
</comment>
<feature type="repeat" description="PPR" evidence="3">
    <location>
        <begin position="384"/>
        <end position="418"/>
    </location>
</feature>
<dbReference type="InterPro" id="IPR011990">
    <property type="entry name" value="TPR-like_helical_dom_sf"/>
</dbReference>
<feature type="repeat" description="PPR" evidence="3">
    <location>
        <begin position="349"/>
        <end position="383"/>
    </location>
</feature>
<dbReference type="PANTHER" id="PTHR47447">
    <property type="entry name" value="OS03G0856100 PROTEIN"/>
    <property type="match status" value="1"/>
</dbReference>
<organism evidence="4 5">
    <name type="scientific">Hibiscus sabdariffa</name>
    <name type="common">roselle</name>
    <dbReference type="NCBI Taxonomy" id="183260"/>
    <lineage>
        <taxon>Eukaryota</taxon>
        <taxon>Viridiplantae</taxon>
        <taxon>Streptophyta</taxon>
        <taxon>Embryophyta</taxon>
        <taxon>Tracheophyta</taxon>
        <taxon>Spermatophyta</taxon>
        <taxon>Magnoliopsida</taxon>
        <taxon>eudicotyledons</taxon>
        <taxon>Gunneridae</taxon>
        <taxon>Pentapetalae</taxon>
        <taxon>rosids</taxon>
        <taxon>malvids</taxon>
        <taxon>Malvales</taxon>
        <taxon>Malvaceae</taxon>
        <taxon>Malvoideae</taxon>
        <taxon>Hibiscus</taxon>
    </lineage>
</organism>
<evidence type="ECO:0008006" key="6">
    <source>
        <dbReference type="Google" id="ProtNLM"/>
    </source>
</evidence>
<dbReference type="Pfam" id="PF12854">
    <property type="entry name" value="PPR_1"/>
    <property type="match status" value="1"/>
</dbReference>
<dbReference type="InterPro" id="IPR002885">
    <property type="entry name" value="PPR_rpt"/>
</dbReference>
<feature type="repeat" description="PPR" evidence="3">
    <location>
        <begin position="244"/>
        <end position="278"/>
    </location>
</feature>
<dbReference type="Pfam" id="PF13041">
    <property type="entry name" value="PPR_2"/>
    <property type="match status" value="2"/>
</dbReference>
<dbReference type="PROSITE" id="PS51375">
    <property type="entry name" value="PPR"/>
    <property type="match status" value="6"/>
</dbReference>
<feature type="repeat" description="PPR" evidence="3">
    <location>
        <begin position="419"/>
        <end position="453"/>
    </location>
</feature>
<evidence type="ECO:0000256" key="1">
    <source>
        <dbReference type="ARBA" id="ARBA00007626"/>
    </source>
</evidence>
<dbReference type="EMBL" id="JBBPBN010000052">
    <property type="protein sequence ID" value="KAK8991221.1"/>
    <property type="molecule type" value="Genomic_DNA"/>
</dbReference>
<name>A0ABR2PS06_9ROSI</name>